<keyword evidence="3 7" id="KW-0889">Transcription antitermination</keyword>
<sequence length="479" mass="54333">MINGAELLEAISEIASEKKIDKEVIFNGIKEGFQKAHERFFDTEAKVQTVIDEQAGTIKMFQELVVTDQEVEDDWLEISLVDAQKEFGKSIEVGDTVKRELPFNDEFSRLAVYQVRQIIQQKIRGAERENVYAKFVAKTGEILSGKVTGMNEQGTSYLIDVEGTQASIWNQKIIPGEKFDINQFVSFYVEEVSKDAKFSQLSISRVAPNFLSKLVEEQVPEIADGIVEIKAVSREPGKRAKIAVYSHDQNVEPVGAVVGSNGSRIKAVTKELKGEQIDVIKYDTDFKQFLINAMAPVRVISVNIDEENNECDVIVPNEQLSLAIGKSGMAARLVVNLVKMRINIYSLENAKIDDLEILWNGNISESELNDPMFLENVSKRKAKKPFVPNQNRSVRRDNHFEIDNEALEKFQEEIRAKQAANAINVNDSDMLEIEEENDKEIVDLAEINANIEAFDELEEESQTEEDEEIIDEYDEYYEK</sequence>
<evidence type="ECO:0000313" key="13">
    <source>
        <dbReference type="Proteomes" id="UP000232230"/>
    </source>
</evidence>
<evidence type="ECO:0000256" key="8">
    <source>
        <dbReference type="SAM" id="MobiDB-lite"/>
    </source>
</evidence>
<keyword evidence="12" id="KW-0251">Elongation factor</keyword>
<feature type="domain" description="NusA-like second KH" evidence="11">
    <location>
        <begin position="287"/>
        <end position="351"/>
    </location>
</feature>
<feature type="region of interest" description="Disordered" evidence="8">
    <location>
        <begin position="457"/>
        <end position="479"/>
    </location>
</feature>
<dbReference type="GO" id="GO:0003700">
    <property type="term" value="F:DNA-binding transcription factor activity"/>
    <property type="evidence" value="ECO:0007669"/>
    <property type="project" value="InterPro"/>
</dbReference>
<dbReference type="InterPro" id="IPR012340">
    <property type="entry name" value="NA-bd_OB-fold"/>
</dbReference>
<dbReference type="InterPro" id="IPR015946">
    <property type="entry name" value="KH_dom-like_a/b"/>
</dbReference>
<dbReference type="InterPro" id="IPR036555">
    <property type="entry name" value="NusA_N_sf"/>
</dbReference>
<dbReference type="RefSeq" id="WP_024863217.1">
    <property type="nucleotide sequence ID" value="NZ_CP024965.1"/>
</dbReference>
<dbReference type="PANTHER" id="PTHR22648:SF0">
    <property type="entry name" value="TRANSCRIPTION TERMINATION_ANTITERMINATION PROTEIN NUSA"/>
    <property type="match status" value="1"/>
</dbReference>
<organism evidence="12 13">
    <name type="scientific">Williamsoniiplasma somnilux</name>
    <dbReference type="NCBI Taxonomy" id="215578"/>
    <lineage>
        <taxon>Bacteria</taxon>
        <taxon>Bacillati</taxon>
        <taxon>Mycoplasmatota</taxon>
        <taxon>Mollicutes</taxon>
        <taxon>Entomoplasmatales</taxon>
        <taxon>Williamsoniiplasma</taxon>
    </lineage>
</organism>
<dbReference type="GO" id="GO:0005829">
    <property type="term" value="C:cytosol"/>
    <property type="evidence" value="ECO:0007669"/>
    <property type="project" value="TreeGrafter"/>
</dbReference>
<gene>
    <name evidence="7 12" type="primary">nusA</name>
    <name evidence="12" type="ORF">ESOMN_v1c03120</name>
</gene>
<evidence type="ECO:0000256" key="7">
    <source>
        <dbReference type="HAMAP-Rule" id="MF_00945"/>
    </source>
</evidence>
<dbReference type="CDD" id="cd22529">
    <property type="entry name" value="KH-II_NusA_rpt2"/>
    <property type="match status" value="1"/>
</dbReference>
<reference evidence="12 13" key="1">
    <citation type="submission" date="2017-11" db="EMBL/GenBank/DDBJ databases">
        <title>Genome sequence of Entomoplasma somnilux PYAN-1 (ATCC 49194).</title>
        <authorList>
            <person name="Lo W.-S."/>
            <person name="Gasparich G.E."/>
            <person name="Kuo C.-H."/>
        </authorList>
    </citation>
    <scope>NUCLEOTIDE SEQUENCE [LARGE SCALE GENOMIC DNA]</scope>
    <source>
        <strain evidence="12 13">PYAN-1</strain>
    </source>
</reference>
<dbReference type="KEGG" id="esx:ESOMN_v1c03120"/>
<dbReference type="Pfam" id="PF13184">
    <property type="entry name" value="KH_NusA_1st"/>
    <property type="match status" value="1"/>
</dbReference>
<comment type="function">
    <text evidence="7">Participates in both transcription termination and antitermination.</text>
</comment>
<dbReference type="InterPro" id="IPR010213">
    <property type="entry name" value="TF_NusA"/>
</dbReference>
<feature type="domain" description="Transcription factor NusA first KH" evidence="10">
    <location>
        <begin position="207"/>
        <end position="282"/>
    </location>
</feature>
<dbReference type="Pfam" id="PF08529">
    <property type="entry name" value="NusA_N"/>
    <property type="match status" value="1"/>
</dbReference>
<dbReference type="InterPro" id="IPR058582">
    <property type="entry name" value="KH_NusA_2nd"/>
</dbReference>
<dbReference type="Gene3D" id="2.40.50.140">
    <property type="entry name" value="Nucleic acid-binding proteins"/>
    <property type="match status" value="1"/>
</dbReference>
<dbReference type="GO" id="GO:0031564">
    <property type="term" value="P:transcription antitermination"/>
    <property type="evidence" value="ECO:0007669"/>
    <property type="project" value="UniProtKB-UniRule"/>
</dbReference>
<dbReference type="Gene3D" id="3.30.1480.10">
    <property type="entry name" value="NusA, N-terminal domain"/>
    <property type="match status" value="1"/>
</dbReference>
<evidence type="ECO:0000256" key="6">
    <source>
        <dbReference type="ARBA" id="ARBA00023163"/>
    </source>
</evidence>
<evidence type="ECO:0000256" key="2">
    <source>
        <dbReference type="ARBA" id="ARBA00022490"/>
    </source>
</evidence>
<dbReference type="InterPro" id="IPR009019">
    <property type="entry name" value="KH_sf_prok-type"/>
</dbReference>
<evidence type="ECO:0000259" key="11">
    <source>
        <dbReference type="Pfam" id="PF26594"/>
    </source>
</evidence>
<dbReference type="Proteomes" id="UP000232230">
    <property type="component" value="Chromosome"/>
</dbReference>
<dbReference type="GO" id="GO:0003746">
    <property type="term" value="F:translation elongation factor activity"/>
    <property type="evidence" value="ECO:0007669"/>
    <property type="project" value="UniProtKB-KW"/>
</dbReference>
<evidence type="ECO:0000256" key="3">
    <source>
        <dbReference type="ARBA" id="ARBA00022814"/>
    </source>
</evidence>
<dbReference type="InterPro" id="IPR025249">
    <property type="entry name" value="TF_NusA_KH_1st"/>
</dbReference>
<proteinExistence type="inferred from homology"/>
<dbReference type="CDD" id="cd02134">
    <property type="entry name" value="KH-II_NusA_rpt1"/>
    <property type="match status" value="1"/>
</dbReference>
<dbReference type="InterPro" id="IPR013735">
    <property type="entry name" value="TF_NusA_N"/>
</dbReference>
<accession>A0A2K8NY76</accession>
<protein>
    <recommendedName>
        <fullName evidence="7">Transcription termination/antitermination protein NusA</fullName>
    </recommendedName>
</protein>
<keyword evidence="12" id="KW-0648">Protein biosynthesis</keyword>
<evidence type="ECO:0000256" key="1">
    <source>
        <dbReference type="ARBA" id="ARBA00022472"/>
    </source>
</evidence>
<evidence type="ECO:0000259" key="10">
    <source>
        <dbReference type="Pfam" id="PF13184"/>
    </source>
</evidence>
<dbReference type="NCBIfam" id="TIGR01953">
    <property type="entry name" value="NusA"/>
    <property type="match status" value="1"/>
</dbReference>
<evidence type="ECO:0000256" key="5">
    <source>
        <dbReference type="ARBA" id="ARBA00023015"/>
    </source>
</evidence>
<keyword evidence="5 7" id="KW-0805">Transcription regulation</keyword>
<keyword evidence="1 7" id="KW-0806">Transcription termination</keyword>
<evidence type="ECO:0000259" key="9">
    <source>
        <dbReference type="Pfam" id="PF08529"/>
    </source>
</evidence>
<keyword evidence="13" id="KW-1185">Reference proteome</keyword>
<comment type="similarity">
    <text evidence="7">Belongs to the NusA family.</text>
</comment>
<feature type="domain" description="Transcription factor NusA N-terminal" evidence="9">
    <location>
        <begin position="6"/>
        <end position="129"/>
    </location>
</feature>
<keyword evidence="2 7" id="KW-0963">Cytoplasm</keyword>
<evidence type="ECO:0000256" key="4">
    <source>
        <dbReference type="ARBA" id="ARBA00022884"/>
    </source>
</evidence>
<name>A0A2K8NY76_9MOLU</name>
<comment type="subunit">
    <text evidence="7">Monomer. Binds directly to the core enzyme of the DNA-dependent RNA polymerase and to nascent RNA.</text>
</comment>
<dbReference type="FunFam" id="3.30.300.20:FF:000002">
    <property type="entry name" value="Transcription termination/antitermination protein NusA"/>
    <property type="match status" value="1"/>
</dbReference>
<dbReference type="Gene3D" id="3.30.300.20">
    <property type="match status" value="2"/>
</dbReference>
<dbReference type="SUPFAM" id="SSF69705">
    <property type="entry name" value="Transcription factor NusA, N-terminal domain"/>
    <property type="match status" value="1"/>
</dbReference>
<dbReference type="InterPro" id="IPR030842">
    <property type="entry name" value="TF_NusA_bacterial"/>
</dbReference>
<dbReference type="SUPFAM" id="SSF54814">
    <property type="entry name" value="Prokaryotic type KH domain (KH-domain type II)"/>
    <property type="match status" value="2"/>
</dbReference>
<keyword evidence="6 7" id="KW-0804">Transcription</keyword>
<dbReference type="HAMAP" id="MF_00945_B">
    <property type="entry name" value="NusA_B"/>
    <property type="match status" value="1"/>
</dbReference>
<evidence type="ECO:0000313" key="12">
    <source>
        <dbReference type="EMBL" id="ATZ18694.1"/>
    </source>
</evidence>
<dbReference type="GO" id="GO:0003723">
    <property type="term" value="F:RNA binding"/>
    <property type="evidence" value="ECO:0007669"/>
    <property type="project" value="UniProtKB-UniRule"/>
</dbReference>
<dbReference type="AlphaFoldDB" id="A0A2K8NY76"/>
<dbReference type="EMBL" id="CP024965">
    <property type="protein sequence ID" value="ATZ18694.1"/>
    <property type="molecule type" value="Genomic_DNA"/>
</dbReference>
<dbReference type="Pfam" id="PF26594">
    <property type="entry name" value="KH_NusA_2nd"/>
    <property type="match status" value="1"/>
</dbReference>
<dbReference type="SUPFAM" id="SSF50249">
    <property type="entry name" value="Nucleic acid-binding proteins"/>
    <property type="match status" value="1"/>
</dbReference>
<keyword evidence="4 7" id="KW-0694">RNA-binding</keyword>
<comment type="subcellular location">
    <subcellularLocation>
        <location evidence="7">Cytoplasm</location>
    </subcellularLocation>
</comment>
<dbReference type="PANTHER" id="PTHR22648">
    <property type="entry name" value="TRANSCRIPTION TERMINATION FACTOR NUSA"/>
    <property type="match status" value="1"/>
</dbReference>
<dbReference type="GO" id="GO:0006353">
    <property type="term" value="P:DNA-templated transcription termination"/>
    <property type="evidence" value="ECO:0007669"/>
    <property type="project" value="UniProtKB-UniRule"/>
</dbReference>